<organism evidence="1 2">
    <name type="scientific">Caenispirillum bisanense</name>
    <dbReference type="NCBI Taxonomy" id="414052"/>
    <lineage>
        <taxon>Bacteria</taxon>
        <taxon>Pseudomonadati</taxon>
        <taxon>Pseudomonadota</taxon>
        <taxon>Alphaproteobacteria</taxon>
        <taxon>Rhodospirillales</taxon>
        <taxon>Novispirillaceae</taxon>
        <taxon>Caenispirillum</taxon>
    </lineage>
</organism>
<evidence type="ECO:0008006" key="3">
    <source>
        <dbReference type="Google" id="ProtNLM"/>
    </source>
</evidence>
<proteinExistence type="predicted"/>
<name>A0A286GDV9_9PROT</name>
<dbReference type="Proteomes" id="UP000219621">
    <property type="component" value="Unassembled WGS sequence"/>
</dbReference>
<gene>
    <name evidence="1" type="ORF">SAMN05421508_10332</name>
</gene>
<reference evidence="1 2" key="1">
    <citation type="submission" date="2017-09" db="EMBL/GenBank/DDBJ databases">
        <authorList>
            <person name="Ehlers B."/>
            <person name="Leendertz F.H."/>
        </authorList>
    </citation>
    <scope>NUCLEOTIDE SEQUENCE [LARGE SCALE GENOMIC DNA]</scope>
    <source>
        <strain evidence="1 2">USBA 140</strain>
    </source>
</reference>
<evidence type="ECO:0000313" key="1">
    <source>
        <dbReference type="EMBL" id="SOD93329.1"/>
    </source>
</evidence>
<accession>A0A286GDV9</accession>
<dbReference type="EMBL" id="OCNJ01000003">
    <property type="protein sequence ID" value="SOD93329.1"/>
    <property type="molecule type" value="Genomic_DNA"/>
</dbReference>
<evidence type="ECO:0000313" key="2">
    <source>
        <dbReference type="Proteomes" id="UP000219621"/>
    </source>
</evidence>
<protein>
    <recommendedName>
        <fullName evidence="3">Glycine-rich domain-containing protein-like</fullName>
    </recommendedName>
</protein>
<keyword evidence="2" id="KW-1185">Reference proteome</keyword>
<dbReference type="AlphaFoldDB" id="A0A286GDV9"/>
<sequence length="164" mass="18832">MGAVGENVADRVIPMSQAMALVEQDDALKAALAKVAELDFTMLKTKVCRDENMTAEECDEIDDLYRKFLALNMRYPDRKICPTGPIDVMWHYHILDTRAYERDCMALFGRLLHHFPYFGMRGEQDKQDLERTFEESVALFVSHFGIDPTRGDTMARSCRSQNCP</sequence>